<comment type="cofactor">
    <cofactor evidence="1 6">
        <name>FAD</name>
        <dbReference type="ChEBI" id="CHEBI:57692"/>
    </cofactor>
</comment>
<evidence type="ECO:0000256" key="4">
    <source>
        <dbReference type="ARBA" id="ARBA00022827"/>
    </source>
</evidence>
<accession>A0A6A4HMD2</accession>
<feature type="transmembrane region" description="Helical" evidence="7">
    <location>
        <begin position="142"/>
        <end position="161"/>
    </location>
</feature>
<feature type="binding site" evidence="6">
    <location>
        <position position="170"/>
    </location>
    <ligand>
        <name>FAD</name>
        <dbReference type="ChEBI" id="CHEBI:57692"/>
    </ligand>
</feature>
<sequence>MSTNIDVKVSMIQDYQHLDAAEAAALLRYGVLGSHKEPEDQPVLTKHAPDYWHSGFLIESPSLLSWLSCLLLDSVDPFGANICLTSFETLASEAPDVGSAYPGEPTEAEKQENLKKYGLEGPHAVTYPRLKKIVPYVHNGKALLVCAYMPHWSVGFLLFLIKKQGTGGMSDYIHNLKLGEKLGIMGFLQHPPSMIPWQKDSYDVMTMITGGVGITLLVQILKLSLSDKENRTEFVLIYANKTKVDIIMCDEINRYWEKYNTKLFEVVHVLSEKSDNWGDREGPPGLIKDIAGPRKANNQGDLLVVLKDIGYTKEEVHKL</sequence>
<dbReference type="PANTHER" id="PTHR19370">
    <property type="entry name" value="NADH-CYTOCHROME B5 REDUCTASE"/>
    <property type="match status" value="1"/>
</dbReference>
<organism evidence="9 10">
    <name type="scientific">Gymnopus androsaceus JB14</name>
    <dbReference type="NCBI Taxonomy" id="1447944"/>
    <lineage>
        <taxon>Eukaryota</taxon>
        <taxon>Fungi</taxon>
        <taxon>Dikarya</taxon>
        <taxon>Basidiomycota</taxon>
        <taxon>Agaricomycotina</taxon>
        <taxon>Agaricomycetes</taxon>
        <taxon>Agaricomycetidae</taxon>
        <taxon>Agaricales</taxon>
        <taxon>Marasmiineae</taxon>
        <taxon>Omphalotaceae</taxon>
        <taxon>Gymnopus</taxon>
    </lineage>
</organism>
<dbReference type="OrthoDB" id="432685at2759"/>
<feature type="transmembrane region" description="Helical" evidence="7">
    <location>
        <begin position="204"/>
        <end position="221"/>
    </location>
</feature>
<gene>
    <name evidence="9" type="ORF">BT96DRAFT_993414</name>
</gene>
<feature type="binding site" evidence="6">
    <location>
        <position position="215"/>
    </location>
    <ligand>
        <name>FAD</name>
        <dbReference type="ChEBI" id="CHEBI:57692"/>
    </ligand>
</feature>
<keyword evidence="5" id="KW-0560">Oxidoreductase</keyword>
<dbReference type="EMBL" id="ML769461">
    <property type="protein sequence ID" value="KAE9400102.1"/>
    <property type="molecule type" value="Genomic_DNA"/>
</dbReference>
<dbReference type="SUPFAM" id="SSF52343">
    <property type="entry name" value="Ferredoxin reductase-like, C-terminal NADP-linked domain"/>
    <property type="match status" value="1"/>
</dbReference>
<keyword evidence="4 6" id="KW-0274">FAD</keyword>
<dbReference type="InterPro" id="IPR001834">
    <property type="entry name" value="CBR-like"/>
</dbReference>
<dbReference type="InterPro" id="IPR039261">
    <property type="entry name" value="FNR_nucleotide-bd"/>
</dbReference>
<feature type="binding site" evidence="6">
    <location>
        <position position="169"/>
    </location>
    <ligand>
        <name>FAD</name>
        <dbReference type="ChEBI" id="CHEBI:57692"/>
    </ligand>
</feature>
<evidence type="ECO:0000256" key="3">
    <source>
        <dbReference type="ARBA" id="ARBA00022630"/>
    </source>
</evidence>
<evidence type="ECO:0000256" key="1">
    <source>
        <dbReference type="ARBA" id="ARBA00001974"/>
    </source>
</evidence>
<evidence type="ECO:0000313" key="9">
    <source>
        <dbReference type="EMBL" id="KAE9400102.1"/>
    </source>
</evidence>
<dbReference type="Gene3D" id="3.40.50.80">
    <property type="entry name" value="Nucleotide-binding domain of ferredoxin-NADP reductase (FNR) module"/>
    <property type="match status" value="1"/>
</dbReference>
<evidence type="ECO:0000256" key="5">
    <source>
        <dbReference type="ARBA" id="ARBA00023002"/>
    </source>
</evidence>
<keyword evidence="3 6" id="KW-0285">Flavoprotein</keyword>
<dbReference type="AlphaFoldDB" id="A0A6A4HMD2"/>
<evidence type="ECO:0000256" key="7">
    <source>
        <dbReference type="SAM" id="Phobius"/>
    </source>
</evidence>
<keyword evidence="7" id="KW-1133">Transmembrane helix</keyword>
<protein>
    <recommendedName>
        <fullName evidence="8">Oxidoreductase FAD/NAD(P)-binding domain-containing protein</fullName>
    </recommendedName>
</protein>
<evidence type="ECO:0000259" key="8">
    <source>
        <dbReference type="Pfam" id="PF00175"/>
    </source>
</evidence>
<keyword evidence="7" id="KW-0812">Transmembrane</keyword>
<evidence type="ECO:0000313" key="10">
    <source>
        <dbReference type="Proteomes" id="UP000799118"/>
    </source>
</evidence>
<dbReference type="InterPro" id="IPR001433">
    <property type="entry name" value="OxRdtase_FAD/NAD-bd"/>
</dbReference>
<feature type="binding site" evidence="6">
    <location>
        <position position="160"/>
    </location>
    <ligand>
        <name>FAD</name>
        <dbReference type="ChEBI" id="CHEBI:57692"/>
    </ligand>
</feature>
<keyword evidence="10" id="KW-1185">Reference proteome</keyword>
<dbReference type="Proteomes" id="UP000799118">
    <property type="component" value="Unassembled WGS sequence"/>
</dbReference>
<reference evidence="9" key="1">
    <citation type="journal article" date="2019" name="Environ. Microbiol.">
        <title>Fungal ecological strategies reflected in gene transcription - a case study of two litter decomposers.</title>
        <authorList>
            <person name="Barbi F."/>
            <person name="Kohler A."/>
            <person name="Barry K."/>
            <person name="Baskaran P."/>
            <person name="Daum C."/>
            <person name="Fauchery L."/>
            <person name="Ihrmark K."/>
            <person name="Kuo A."/>
            <person name="LaButti K."/>
            <person name="Lipzen A."/>
            <person name="Morin E."/>
            <person name="Grigoriev I.V."/>
            <person name="Henrissat B."/>
            <person name="Lindahl B."/>
            <person name="Martin F."/>
        </authorList>
    </citation>
    <scope>NUCLEOTIDE SEQUENCE</scope>
    <source>
        <strain evidence="9">JB14</strain>
    </source>
</reference>
<evidence type="ECO:0000256" key="6">
    <source>
        <dbReference type="PIRSR" id="PIRSR601834-1"/>
    </source>
</evidence>
<dbReference type="GO" id="GO:0016491">
    <property type="term" value="F:oxidoreductase activity"/>
    <property type="evidence" value="ECO:0007669"/>
    <property type="project" value="UniProtKB-KW"/>
</dbReference>
<name>A0A6A4HMD2_9AGAR</name>
<comment type="similarity">
    <text evidence="2">Belongs to the flavoprotein pyridine nucleotide cytochrome reductase family.</text>
</comment>
<feature type="binding site" evidence="6">
    <location>
        <position position="162"/>
    </location>
    <ligand>
        <name>FAD</name>
        <dbReference type="ChEBI" id="CHEBI:57692"/>
    </ligand>
</feature>
<evidence type="ECO:0000256" key="2">
    <source>
        <dbReference type="ARBA" id="ARBA00006105"/>
    </source>
</evidence>
<dbReference type="Pfam" id="PF00175">
    <property type="entry name" value="NAD_binding_1"/>
    <property type="match status" value="1"/>
</dbReference>
<proteinExistence type="inferred from homology"/>
<feature type="domain" description="Oxidoreductase FAD/NAD(P)-binding" evidence="8">
    <location>
        <begin position="207"/>
        <end position="282"/>
    </location>
</feature>
<keyword evidence="7" id="KW-0472">Membrane</keyword>